<dbReference type="InterPro" id="IPR027473">
    <property type="entry name" value="L-asparaginase_C"/>
</dbReference>
<sequence>PYSNGNVTFSTQVSLCLSYTVLSPEPNALVKALRKLPILHDEEYALQSHMYEYYSTSGPQENTLVLPIVYTFLEYSPLLDSCNMTIDDWATIGKDIEKHYEKYDGFVILHGTASALSFMCEHLGKPAILTGSQIHLNDGRNNLLETLLIAGQFSIPEVKSGVRSLLKGGRCRNQEQENKEAPVAQSFIKDVPTQQQHGGEYLFVCIENSFLQSPMEGVVLETKLTWVLSPHHTCGWMCVLNISSWSPQVLSDAGLVAGSDMTSEAALCKLSYMLARKELNIEVLSQNLRGEMIGDLQGAKLTLSDSRFIQVISKSLSINSKKVRPQAIRDALTPTVACAASKIGDVGALDALKEMMRNSLGDYDGRTPLHIAASEGHLKVVQYLQDQVATVHAKDRTPLRNAMHFRHKEVVKLLRETGVRFSSDELKDAGTELCSLASNADIEGLEMWHLAGGDLNIRGYDGKMPMDVVSVRDWEPLSHLQTWVVKDGYG</sequence>
<evidence type="ECO:0000256" key="1">
    <source>
        <dbReference type="ARBA" id="ARBA00012920"/>
    </source>
</evidence>
<dbReference type="PROSITE" id="PS50088">
    <property type="entry name" value="ANK_REPEAT"/>
    <property type="match status" value="1"/>
</dbReference>
<dbReference type="GO" id="GO:0009066">
    <property type="term" value="P:aspartate family amino acid metabolic process"/>
    <property type="evidence" value="ECO:0007669"/>
    <property type="project" value="UniProtKB-ARBA"/>
</dbReference>
<proteinExistence type="predicted"/>
<dbReference type="PIRSF" id="PIRSF001220">
    <property type="entry name" value="L-ASNase_gatD"/>
    <property type="match status" value="1"/>
</dbReference>
<dbReference type="Proteomes" id="UP000694402">
    <property type="component" value="Unassembled WGS sequence"/>
</dbReference>
<evidence type="ECO:0000259" key="3">
    <source>
        <dbReference type="Pfam" id="PF00710"/>
    </source>
</evidence>
<dbReference type="GO" id="GO:0004067">
    <property type="term" value="F:asparaginase activity"/>
    <property type="evidence" value="ECO:0007669"/>
    <property type="project" value="UniProtKB-EC"/>
</dbReference>
<dbReference type="PANTHER" id="PTHR11707:SF28">
    <property type="entry name" value="60 KDA LYSOPHOSPHOLIPASE"/>
    <property type="match status" value="1"/>
</dbReference>
<evidence type="ECO:0000313" key="5">
    <source>
        <dbReference type="Proteomes" id="UP000694402"/>
    </source>
</evidence>
<dbReference type="InterPro" id="IPR006034">
    <property type="entry name" value="Asparaginase/glutaminase-like"/>
</dbReference>
<dbReference type="PRINTS" id="PR01415">
    <property type="entry name" value="ANKYRIN"/>
</dbReference>
<feature type="domain" description="L-asparaginase N-terminal" evidence="3">
    <location>
        <begin position="74"/>
        <end position="158"/>
    </location>
</feature>
<dbReference type="InterPro" id="IPR002110">
    <property type="entry name" value="Ankyrin_rpt"/>
</dbReference>
<keyword evidence="2" id="KW-0040">ANK repeat</keyword>
<evidence type="ECO:0000313" key="4">
    <source>
        <dbReference type="Ensembl" id="ENSOTSP00005012013.2"/>
    </source>
</evidence>
<dbReference type="PIRSF" id="PIRSF500176">
    <property type="entry name" value="L_ASNase"/>
    <property type="match status" value="1"/>
</dbReference>
<dbReference type="SMART" id="SM00870">
    <property type="entry name" value="Asparaginase"/>
    <property type="match status" value="1"/>
</dbReference>
<evidence type="ECO:0000256" key="2">
    <source>
        <dbReference type="PROSITE-ProRule" id="PRU00023"/>
    </source>
</evidence>
<dbReference type="AlphaFoldDB" id="A0A8C8CGV5"/>
<accession>A0A8C8CGV5</accession>
<dbReference type="SUPFAM" id="SSF48403">
    <property type="entry name" value="Ankyrin repeat"/>
    <property type="match status" value="1"/>
</dbReference>
<dbReference type="Gene3D" id="1.25.40.20">
    <property type="entry name" value="Ankyrin repeat-containing domain"/>
    <property type="match status" value="1"/>
</dbReference>
<dbReference type="InterPro" id="IPR027474">
    <property type="entry name" value="L-asparaginase_N"/>
</dbReference>
<dbReference type="GeneTree" id="ENSGT00390000001610"/>
<protein>
    <recommendedName>
        <fullName evidence="1">asparaginase</fullName>
        <ecNumber evidence="1">3.5.1.1</ecNumber>
    </recommendedName>
</protein>
<keyword evidence="5" id="KW-1185">Reference proteome</keyword>
<dbReference type="InterPro" id="IPR036770">
    <property type="entry name" value="Ankyrin_rpt-contain_sf"/>
</dbReference>
<organism evidence="4 5">
    <name type="scientific">Oncorhynchus tshawytscha</name>
    <name type="common">Chinook salmon</name>
    <name type="synonym">Salmo tshawytscha</name>
    <dbReference type="NCBI Taxonomy" id="74940"/>
    <lineage>
        <taxon>Eukaryota</taxon>
        <taxon>Metazoa</taxon>
        <taxon>Chordata</taxon>
        <taxon>Craniata</taxon>
        <taxon>Vertebrata</taxon>
        <taxon>Euteleostomi</taxon>
        <taxon>Actinopterygii</taxon>
        <taxon>Neopterygii</taxon>
        <taxon>Teleostei</taxon>
        <taxon>Protacanthopterygii</taxon>
        <taxon>Salmoniformes</taxon>
        <taxon>Salmonidae</taxon>
        <taxon>Salmoninae</taxon>
        <taxon>Oncorhynchus</taxon>
    </lineage>
</organism>
<name>A0A8C8CGV5_ONCTS</name>
<dbReference type="Gene3D" id="3.40.50.1170">
    <property type="entry name" value="L-asparaginase, N-terminal domain"/>
    <property type="match status" value="1"/>
</dbReference>
<dbReference type="Pfam" id="PF12796">
    <property type="entry name" value="Ank_2"/>
    <property type="match status" value="1"/>
</dbReference>
<dbReference type="InterPro" id="IPR037152">
    <property type="entry name" value="L-asparaginase_N_sf"/>
</dbReference>
<dbReference type="InterPro" id="IPR036152">
    <property type="entry name" value="Asp/glu_Ase-like_sf"/>
</dbReference>
<dbReference type="EC" id="3.5.1.1" evidence="1"/>
<dbReference type="PANTHER" id="PTHR11707">
    <property type="entry name" value="L-ASPARAGINASE"/>
    <property type="match status" value="1"/>
</dbReference>
<dbReference type="Pfam" id="PF00710">
    <property type="entry name" value="Asparaginase"/>
    <property type="match status" value="1"/>
</dbReference>
<reference evidence="4" key="2">
    <citation type="submission" date="2025-09" db="UniProtKB">
        <authorList>
            <consortium name="Ensembl"/>
        </authorList>
    </citation>
    <scope>IDENTIFICATION</scope>
</reference>
<dbReference type="Gene3D" id="3.40.50.40">
    <property type="match status" value="1"/>
</dbReference>
<dbReference type="SMART" id="SM00248">
    <property type="entry name" value="ANK"/>
    <property type="match status" value="2"/>
</dbReference>
<reference evidence="4" key="1">
    <citation type="submission" date="2025-08" db="UniProtKB">
        <authorList>
            <consortium name="Ensembl"/>
        </authorList>
    </citation>
    <scope>IDENTIFICATION</scope>
</reference>
<dbReference type="PROSITE" id="PS50297">
    <property type="entry name" value="ANK_REP_REGION"/>
    <property type="match status" value="1"/>
</dbReference>
<feature type="repeat" description="ANK" evidence="2">
    <location>
        <begin position="364"/>
        <end position="396"/>
    </location>
</feature>
<dbReference type="Ensembl" id="ENSOTST00005013190.2">
    <property type="protein sequence ID" value="ENSOTSP00005012013.2"/>
    <property type="gene ID" value="ENSOTSG00005006234.2"/>
</dbReference>
<dbReference type="SUPFAM" id="SSF53774">
    <property type="entry name" value="Glutaminase/Asparaginase"/>
    <property type="match status" value="1"/>
</dbReference>